<dbReference type="InterPro" id="IPR055685">
    <property type="entry name" value="DUF7261"/>
</dbReference>
<dbReference type="Proteomes" id="UP000011513">
    <property type="component" value="Unassembled WGS sequence"/>
</dbReference>
<keyword evidence="1" id="KW-0472">Membrane</keyword>
<dbReference type="InParanoid" id="M0CWM1"/>
<accession>M0CWM1</accession>
<gene>
    <name evidence="2" type="ORF">C474_21396</name>
</gene>
<protein>
    <submittedName>
        <fullName evidence="2">Uncharacterized protein</fullName>
    </submittedName>
</protein>
<keyword evidence="1" id="KW-0812">Transmembrane</keyword>
<comment type="caution">
    <text evidence="2">The sequence shown here is derived from an EMBL/GenBank/DDBJ whole genome shotgun (WGS) entry which is preliminary data.</text>
</comment>
<name>M0CWM1_HALPD</name>
<dbReference type="AlphaFoldDB" id="M0CWM1"/>
<evidence type="ECO:0000256" key="1">
    <source>
        <dbReference type="SAM" id="Phobius"/>
    </source>
</evidence>
<reference evidence="2 3" key="1">
    <citation type="journal article" date="2014" name="PLoS Genet.">
        <title>Phylogenetically driven sequencing of extremely halophilic archaea reveals strategies for static and dynamic osmo-response.</title>
        <authorList>
            <person name="Becker E.A."/>
            <person name="Seitzer P.M."/>
            <person name="Tritt A."/>
            <person name="Larsen D."/>
            <person name="Krusor M."/>
            <person name="Yao A.I."/>
            <person name="Wu D."/>
            <person name="Madern D."/>
            <person name="Eisen J.A."/>
            <person name="Darling A.E."/>
            <person name="Facciotti M.T."/>
        </authorList>
    </citation>
    <scope>NUCLEOTIDE SEQUENCE [LARGE SCALE GENOMIC DNA]</scope>
    <source>
        <strain evidence="2 3">JCM 14848</strain>
    </source>
</reference>
<feature type="transmembrane region" description="Helical" evidence="1">
    <location>
        <begin position="9"/>
        <end position="28"/>
    </location>
</feature>
<evidence type="ECO:0000313" key="2">
    <source>
        <dbReference type="EMBL" id="ELZ26294.1"/>
    </source>
</evidence>
<proteinExistence type="predicted"/>
<dbReference type="eggNOG" id="arCOG07777">
    <property type="taxonomic scope" value="Archaea"/>
</dbReference>
<organism evidence="2 3">
    <name type="scientific">Halogeometricum pallidum JCM 14848</name>
    <dbReference type="NCBI Taxonomy" id="1227487"/>
    <lineage>
        <taxon>Archaea</taxon>
        <taxon>Methanobacteriati</taxon>
        <taxon>Methanobacteriota</taxon>
        <taxon>Stenosarchaea group</taxon>
        <taxon>Halobacteria</taxon>
        <taxon>Halobacteriales</taxon>
        <taxon>Haloferacaceae</taxon>
        <taxon>Halogeometricum</taxon>
    </lineage>
</organism>
<evidence type="ECO:0000313" key="3">
    <source>
        <dbReference type="Proteomes" id="UP000011513"/>
    </source>
</evidence>
<dbReference type="EMBL" id="AOIV01000045">
    <property type="protein sequence ID" value="ELZ26294.1"/>
    <property type="molecule type" value="Genomic_DNA"/>
</dbReference>
<keyword evidence="3" id="KW-1185">Reference proteome</keyword>
<sequence>MSGDDRGQLVLVTALAMATLFVVLALLVNTTIYTGNVAARSDVSESATVVNYRTEALDAAERTLRYANRHENDSGDGSDAAYARMNDSLRRGVGNWSDAAAAHEAFSGTATRTRVVGATNGTRIAQTNASRTLSSPGGATEWTPVFDATGVRDLRFALGTASLATVSDGENESELLASGAFRANLTDAAGTRSVFVYDLSGGDTGVTVRGADGTLTACGPVTGETVTLDAEAATVDGQPCSALSRFDESGDAFSLSFDSADAAAGTYSFVVDREVDDDPAVNQSISLDSGAPFRTAALYDATVRVVYHGPDTYYEAETEVPDASA</sequence>
<dbReference type="Pfam" id="PF23922">
    <property type="entry name" value="DUF7261"/>
    <property type="match status" value="1"/>
</dbReference>
<keyword evidence="1" id="KW-1133">Transmembrane helix</keyword>